<dbReference type="Pfam" id="PF02678">
    <property type="entry name" value="Pirin"/>
    <property type="match status" value="1"/>
</dbReference>
<dbReference type="InterPro" id="IPR011051">
    <property type="entry name" value="RmlC_Cupin_sf"/>
</dbReference>
<protein>
    <submittedName>
        <fullName evidence="6">Pirin</fullName>
    </submittedName>
</protein>
<keyword evidence="7" id="KW-1185">Reference proteome</keyword>
<sequence>MSNPEENPQETNLRPRAASCHNGAKVEILTSRDVPLGGPRAMTVKRTLPQRQRSMIGAWCFVDHYGPDNVATTGGMDVAPHPHIGLQTVSWLFEGAITHHDAAGFHAVVLPGEVNLMTAGNGICHSEVSTQDTTVLHGVQLWLAQPDPARHGGRNFENYRPQRHEFPSDSGSSGGSALVFLGQLLGQKSPVKTYTPVVGAEINLNPGSSLNLAVNPDFEHGILLDEGTLEVEGIGVNRTEIAYLGVAEKSIHLHNPGDTPARMLVIGGTPFGEEIVMWWNFVGRSYQDIEQARADWEAHSPRFGKVLGYIGRTPDSPVRLPSPELPNASIKPRKNPDPVARAGQGR</sequence>
<gene>
    <name evidence="6" type="ORF">CPHO_03035</name>
</gene>
<dbReference type="SUPFAM" id="SSF51182">
    <property type="entry name" value="RmlC-like cupins"/>
    <property type="match status" value="1"/>
</dbReference>
<accession>A0A1L7D1T7</accession>
<evidence type="ECO:0000259" key="4">
    <source>
        <dbReference type="Pfam" id="PF02678"/>
    </source>
</evidence>
<dbReference type="InterPro" id="IPR003829">
    <property type="entry name" value="Pirin_N_dom"/>
</dbReference>
<dbReference type="Proteomes" id="UP000185491">
    <property type="component" value="Chromosome"/>
</dbReference>
<reference evidence="6 7" key="1">
    <citation type="submission" date="2014-08" db="EMBL/GenBank/DDBJ databases">
        <title>Complete genome sequence of Corynebacterium phocae M408/89/1(T)(=DSM 44612(T)), isolated from the common seal (Phoca vitulina).</title>
        <authorList>
            <person name="Ruckert C."/>
            <person name="Albersmeier A."/>
            <person name="Winkler A."/>
            <person name="Kalinowski J."/>
        </authorList>
    </citation>
    <scope>NUCLEOTIDE SEQUENCE [LARGE SCALE GENOMIC DNA]</scope>
    <source>
        <strain evidence="6 7">M408/89/1</strain>
    </source>
</reference>
<dbReference type="InterPro" id="IPR014710">
    <property type="entry name" value="RmlC-like_jellyroll"/>
</dbReference>
<dbReference type="EMBL" id="CP009249">
    <property type="protein sequence ID" value="APT92037.1"/>
    <property type="molecule type" value="Genomic_DNA"/>
</dbReference>
<feature type="region of interest" description="Disordered" evidence="3">
    <location>
        <begin position="314"/>
        <end position="346"/>
    </location>
</feature>
<feature type="domain" description="Pirin N-terminal" evidence="4">
    <location>
        <begin position="43"/>
        <end position="143"/>
    </location>
</feature>
<dbReference type="InterPro" id="IPR008778">
    <property type="entry name" value="Pirin_C_dom"/>
</dbReference>
<name>A0A1L7D1T7_9CORY</name>
<organism evidence="6 7">
    <name type="scientific">Corynebacterium phocae</name>
    <dbReference type="NCBI Taxonomy" id="161895"/>
    <lineage>
        <taxon>Bacteria</taxon>
        <taxon>Bacillati</taxon>
        <taxon>Actinomycetota</taxon>
        <taxon>Actinomycetes</taxon>
        <taxon>Mycobacteriales</taxon>
        <taxon>Corynebacteriaceae</taxon>
        <taxon>Corynebacterium</taxon>
    </lineage>
</organism>
<evidence type="ECO:0000313" key="6">
    <source>
        <dbReference type="EMBL" id="APT92037.1"/>
    </source>
</evidence>
<evidence type="ECO:0000256" key="2">
    <source>
        <dbReference type="RuleBase" id="RU003457"/>
    </source>
</evidence>
<feature type="domain" description="Pirin C-terminal" evidence="5">
    <location>
        <begin position="200"/>
        <end position="299"/>
    </location>
</feature>
<dbReference type="PANTHER" id="PTHR13903:SF8">
    <property type="entry name" value="PIRIN"/>
    <property type="match status" value="1"/>
</dbReference>
<dbReference type="AlphaFoldDB" id="A0A1L7D1T7"/>
<dbReference type="STRING" id="161895.CPHO_03035"/>
<evidence type="ECO:0000313" key="7">
    <source>
        <dbReference type="Proteomes" id="UP000185491"/>
    </source>
</evidence>
<comment type="similarity">
    <text evidence="1 2">Belongs to the pirin family.</text>
</comment>
<dbReference type="KEGG" id="cpho:CPHO_03035"/>
<dbReference type="OrthoDB" id="321327at2"/>
<proteinExistence type="inferred from homology"/>
<evidence type="ECO:0000256" key="3">
    <source>
        <dbReference type="SAM" id="MobiDB-lite"/>
    </source>
</evidence>
<dbReference type="CDD" id="cd02909">
    <property type="entry name" value="cupin_pirin_N"/>
    <property type="match status" value="1"/>
</dbReference>
<dbReference type="RefSeq" id="WP_075733104.1">
    <property type="nucleotide sequence ID" value="NZ_CP009249.1"/>
</dbReference>
<evidence type="ECO:0000256" key="1">
    <source>
        <dbReference type="ARBA" id="ARBA00008416"/>
    </source>
</evidence>
<dbReference type="PANTHER" id="PTHR13903">
    <property type="entry name" value="PIRIN-RELATED"/>
    <property type="match status" value="1"/>
</dbReference>
<dbReference type="Gene3D" id="2.60.120.10">
    <property type="entry name" value="Jelly Rolls"/>
    <property type="match status" value="2"/>
</dbReference>
<dbReference type="InterPro" id="IPR012093">
    <property type="entry name" value="Pirin"/>
</dbReference>
<evidence type="ECO:0000259" key="5">
    <source>
        <dbReference type="Pfam" id="PF05726"/>
    </source>
</evidence>
<dbReference type="Pfam" id="PF05726">
    <property type="entry name" value="Pirin_C"/>
    <property type="match status" value="1"/>
</dbReference>